<dbReference type="EMBL" id="CAJZBQ010000051">
    <property type="protein sequence ID" value="CAG9330351.1"/>
    <property type="molecule type" value="Genomic_DNA"/>
</dbReference>
<feature type="region of interest" description="Disordered" evidence="1">
    <location>
        <begin position="75"/>
        <end position="98"/>
    </location>
</feature>
<name>A0AAU9JXI7_9CILI</name>
<reference evidence="2" key="1">
    <citation type="submission" date="2021-09" db="EMBL/GenBank/DDBJ databases">
        <authorList>
            <consortium name="AG Swart"/>
            <person name="Singh M."/>
            <person name="Singh A."/>
            <person name="Seah K."/>
            <person name="Emmerich C."/>
        </authorList>
    </citation>
    <scope>NUCLEOTIDE SEQUENCE</scope>
    <source>
        <strain evidence="2">ATCC30299</strain>
    </source>
</reference>
<gene>
    <name evidence="2" type="ORF">BSTOLATCC_MIC50944</name>
</gene>
<dbReference type="Proteomes" id="UP001162131">
    <property type="component" value="Unassembled WGS sequence"/>
</dbReference>
<evidence type="ECO:0000313" key="2">
    <source>
        <dbReference type="EMBL" id="CAG9330351.1"/>
    </source>
</evidence>
<protein>
    <submittedName>
        <fullName evidence="2">Uncharacterized protein</fullName>
    </submittedName>
</protein>
<evidence type="ECO:0000256" key="1">
    <source>
        <dbReference type="SAM" id="MobiDB-lite"/>
    </source>
</evidence>
<organism evidence="2 3">
    <name type="scientific">Blepharisma stoltei</name>
    <dbReference type="NCBI Taxonomy" id="1481888"/>
    <lineage>
        <taxon>Eukaryota</taxon>
        <taxon>Sar</taxon>
        <taxon>Alveolata</taxon>
        <taxon>Ciliophora</taxon>
        <taxon>Postciliodesmatophora</taxon>
        <taxon>Heterotrichea</taxon>
        <taxon>Heterotrichida</taxon>
        <taxon>Blepharismidae</taxon>
        <taxon>Blepharisma</taxon>
    </lineage>
</organism>
<keyword evidence="3" id="KW-1185">Reference proteome</keyword>
<accession>A0AAU9JXI7</accession>
<proteinExistence type="predicted"/>
<evidence type="ECO:0000313" key="3">
    <source>
        <dbReference type="Proteomes" id="UP001162131"/>
    </source>
</evidence>
<comment type="caution">
    <text evidence="2">The sequence shown here is derived from an EMBL/GenBank/DDBJ whole genome shotgun (WGS) entry which is preliminary data.</text>
</comment>
<sequence>MSLKPTITPNCIKPRPPSANFNKPLFLNKKKADAKLIPEYFSKNIAIANRPRSSSITERRPPSIVWKMMVKQNQNKENNPPIIMKDVSKTPPLPKPACMTTEVKNSFYEHMNKLEGHLDSVLANVEVPEGFFSPIKKK</sequence>
<dbReference type="AlphaFoldDB" id="A0AAU9JXI7"/>